<dbReference type="Gene3D" id="2.60.40.10">
    <property type="entry name" value="Immunoglobulins"/>
    <property type="match status" value="1"/>
</dbReference>
<feature type="non-terminal residue" evidence="2">
    <location>
        <position position="259"/>
    </location>
</feature>
<evidence type="ECO:0000313" key="3">
    <source>
        <dbReference type="Proteomes" id="UP001162483"/>
    </source>
</evidence>
<name>A0ABN9B9J7_9NEOB</name>
<dbReference type="InterPro" id="IPR013783">
    <property type="entry name" value="Ig-like_fold"/>
</dbReference>
<organism evidence="2 3">
    <name type="scientific">Staurois parvus</name>
    <dbReference type="NCBI Taxonomy" id="386267"/>
    <lineage>
        <taxon>Eukaryota</taxon>
        <taxon>Metazoa</taxon>
        <taxon>Chordata</taxon>
        <taxon>Craniata</taxon>
        <taxon>Vertebrata</taxon>
        <taxon>Euteleostomi</taxon>
        <taxon>Amphibia</taxon>
        <taxon>Batrachia</taxon>
        <taxon>Anura</taxon>
        <taxon>Neobatrachia</taxon>
        <taxon>Ranoidea</taxon>
        <taxon>Ranidae</taxon>
        <taxon>Staurois</taxon>
    </lineage>
</organism>
<dbReference type="InterPro" id="IPR002909">
    <property type="entry name" value="IPT_dom"/>
</dbReference>
<keyword evidence="3" id="KW-1185">Reference proteome</keyword>
<comment type="caution">
    <text evidence="2">The sequence shown here is derived from an EMBL/GenBank/DDBJ whole genome shotgun (WGS) entry which is preliminary data.</text>
</comment>
<feature type="non-terminal residue" evidence="2">
    <location>
        <position position="1"/>
    </location>
</feature>
<reference evidence="2" key="1">
    <citation type="submission" date="2023-05" db="EMBL/GenBank/DDBJ databases">
        <authorList>
            <person name="Stuckert A."/>
        </authorList>
    </citation>
    <scope>NUCLEOTIDE SEQUENCE</scope>
</reference>
<dbReference type="Pfam" id="PF01833">
    <property type="entry name" value="TIG"/>
    <property type="match status" value="1"/>
</dbReference>
<sequence length="259" mass="28941">WIDKSEEYGKCLGIHVISVNESQIEISLKKNPSLFDRKSSWSCEFQKKNTGEVLCKGTANQQSLDCFCVFSTVKSSDGDVMTAKAESTNIEILEDFQFRNCSQYTESSCLECISNGCLFCTRESECRSPLTPCADTADETECKTIENTAAIGPSCSVKIKSVYPNRITYAGKRNVLITGENLRNLTKLFLVGTSSCKPQEVQIRKEEQWNDTHAFISLPIAKEVKQLCVQCEGKCQQGLNIFYESLPTCSVNDPNVVWL</sequence>
<evidence type="ECO:0000259" key="1">
    <source>
        <dbReference type="Pfam" id="PF01833"/>
    </source>
</evidence>
<evidence type="ECO:0000313" key="2">
    <source>
        <dbReference type="EMBL" id="CAI9544272.1"/>
    </source>
</evidence>
<gene>
    <name evidence="2" type="ORF">SPARVUS_LOCUS2445010</name>
</gene>
<dbReference type="EMBL" id="CATNWA010002982">
    <property type="protein sequence ID" value="CAI9544272.1"/>
    <property type="molecule type" value="Genomic_DNA"/>
</dbReference>
<protein>
    <recommendedName>
        <fullName evidence="1">IPT/TIG domain-containing protein</fullName>
    </recommendedName>
</protein>
<dbReference type="Proteomes" id="UP001162483">
    <property type="component" value="Unassembled WGS sequence"/>
</dbReference>
<accession>A0ABN9B9J7</accession>
<proteinExistence type="predicted"/>
<feature type="domain" description="IPT/TIG" evidence="1">
    <location>
        <begin position="159"/>
        <end position="202"/>
    </location>
</feature>